<proteinExistence type="predicted"/>
<gene>
    <name evidence="2" type="ordered locus">Mnod_2931</name>
</gene>
<evidence type="ECO:0000313" key="3">
    <source>
        <dbReference type="Proteomes" id="UP000008207"/>
    </source>
</evidence>
<name>B8IH07_METNO</name>
<protein>
    <submittedName>
        <fullName evidence="2">Uncharacterized protein</fullName>
    </submittedName>
</protein>
<dbReference type="EMBL" id="CP001349">
    <property type="protein sequence ID" value="ACL57882.1"/>
    <property type="molecule type" value="Genomic_DNA"/>
</dbReference>
<dbReference type="STRING" id="460265.Mnod_2931"/>
<accession>B8IH07</accession>
<dbReference type="AlphaFoldDB" id="B8IH07"/>
<evidence type="ECO:0000256" key="1">
    <source>
        <dbReference type="SAM" id="Phobius"/>
    </source>
</evidence>
<dbReference type="RefSeq" id="WP_015929557.1">
    <property type="nucleotide sequence ID" value="NC_011894.1"/>
</dbReference>
<feature type="transmembrane region" description="Helical" evidence="1">
    <location>
        <begin position="30"/>
        <end position="47"/>
    </location>
</feature>
<keyword evidence="1" id="KW-0472">Membrane</keyword>
<keyword evidence="1" id="KW-0812">Transmembrane</keyword>
<feature type="transmembrane region" description="Helical" evidence="1">
    <location>
        <begin position="6"/>
        <end position="23"/>
    </location>
</feature>
<keyword evidence="1" id="KW-1133">Transmembrane helix</keyword>
<dbReference type="KEGG" id="mno:Mnod_2931"/>
<dbReference type="Proteomes" id="UP000008207">
    <property type="component" value="Chromosome"/>
</dbReference>
<sequence>MSTFDTILLGLIALAVLFAFTRYGWRAVHWLGCGIGLIGLALASLGHDTGEGGSA</sequence>
<reference evidence="2 3" key="1">
    <citation type="submission" date="2009-01" db="EMBL/GenBank/DDBJ databases">
        <title>Complete sequence of chromosome of Methylobacterium nodulans ORS 2060.</title>
        <authorList>
            <consortium name="US DOE Joint Genome Institute"/>
            <person name="Lucas S."/>
            <person name="Copeland A."/>
            <person name="Lapidus A."/>
            <person name="Glavina del Rio T."/>
            <person name="Dalin E."/>
            <person name="Tice H."/>
            <person name="Bruce D."/>
            <person name="Goodwin L."/>
            <person name="Pitluck S."/>
            <person name="Sims D."/>
            <person name="Brettin T."/>
            <person name="Detter J.C."/>
            <person name="Han C."/>
            <person name="Larimer F."/>
            <person name="Land M."/>
            <person name="Hauser L."/>
            <person name="Kyrpides N."/>
            <person name="Ivanova N."/>
            <person name="Marx C.J."/>
            <person name="Richardson P."/>
        </authorList>
    </citation>
    <scope>NUCLEOTIDE SEQUENCE [LARGE SCALE GENOMIC DNA]</scope>
    <source>
        <strain evidence="3">LMG 21967 / CNCM I-2342 / ORS 2060</strain>
    </source>
</reference>
<dbReference type="HOGENOM" id="CLU_3063341_0_0_5"/>
<keyword evidence="3" id="KW-1185">Reference proteome</keyword>
<organism evidence="2 3">
    <name type="scientific">Methylobacterium nodulans (strain LMG 21967 / CNCM I-2342 / ORS 2060)</name>
    <dbReference type="NCBI Taxonomy" id="460265"/>
    <lineage>
        <taxon>Bacteria</taxon>
        <taxon>Pseudomonadati</taxon>
        <taxon>Pseudomonadota</taxon>
        <taxon>Alphaproteobacteria</taxon>
        <taxon>Hyphomicrobiales</taxon>
        <taxon>Methylobacteriaceae</taxon>
        <taxon>Methylobacterium</taxon>
    </lineage>
</organism>
<evidence type="ECO:0000313" key="2">
    <source>
        <dbReference type="EMBL" id="ACL57882.1"/>
    </source>
</evidence>